<sequence>MRKDNLERLLVRYTLFASSLGSLDFFFFLRQNLTLLPRLRCSGAVLAHCNLHLPGSNDSPASASRVARITGVHHYIWLIFVFLVEMGFQHVGQADFELLTSGHLPASASQSAWDYRREPQCLA</sequence>
<dbReference type="PRINTS" id="PR02045">
    <property type="entry name" value="F138DOMAIN"/>
</dbReference>
<dbReference type="PANTHER" id="PTHR12138">
    <property type="entry name" value="PRIMATE-EXPANDED PROTEIN FAMILY"/>
    <property type="match status" value="1"/>
</dbReference>
<dbReference type="AlphaFoldDB" id="A0A5F4VU89"/>
<keyword evidence="1" id="KW-0472">Membrane</keyword>
<accession>A0A5F4VU89</accession>
<keyword evidence="3" id="KW-1185">Reference proteome</keyword>
<dbReference type="PANTHER" id="PTHR12138:SF162">
    <property type="entry name" value="CHROMOSOME UNDETERMINED SCAFFOLD_275, WHOLE GENOME SHOTGUN SEQUENCE"/>
    <property type="match status" value="1"/>
</dbReference>
<dbReference type="InParanoid" id="A0A5F4VU89"/>
<dbReference type="GeneTree" id="ENSGT01150000286943"/>
<reference evidence="2" key="3">
    <citation type="submission" date="2025-09" db="UniProtKB">
        <authorList>
            <consortium name="Ensembl"/>
        </authorList>
    </citation>
    <scope>IDENTIFICATION</scope>
</reference>
<feature type="transmembrane region" description="Helical" evidence="1">
    <location>
        <begin position="9"/>
        <end position="29"/>
    </location>
</feature>
<proteinExistence type="predicted"/>
<dbReference type="Proteomes" id="UP000008225">
    <property type="component" value="Chromosome 10"/>
</dbReference>
<dbReference type="Ensembl" id="ENSCJAT00000092705.2">
    <property type="protein sequence ID" value="ENSCJAP00000069062.2"/>
    <property type="gene ID" value="ENSCJAG00000061408.2"/>
</dbReference>
<keyword evidence="1" id="KW-1133">Transmembrane helix</keyword>
<protein>
    <submittedName>
        <fullName evidence="2">Uncharacterized protein</fullName>
    </submittedName>
</protein>
<evidence type="ECO:0000313" key="3">
    <source>
        <dbReference type="Proteomes" id="UP000008225"/>
    </source>
</evidence>
<evidence type="ECO:0000256" key="1">
    <source>
        <dbReference type="SAM" id="Phobius"/>
    </source>
</evidence>
<organism evidence="2 3">
    <name type="scientific">Callithrix jacchus</name>
    <name type="common">White-tufted-ear marmoset</name>
    <name type="synonym">Simia Jacchus</name>
    <dbReference type="NCBI Taxonomy" id="9483"/>
    <lineage>
        <taxon>Eukaryota</taxon>
        <taxon>Metazoa</taxon>
        <taxon>Chordata</taxon>
        <taxon>Craniata</taxon>
        <taxon>Vertebrata</taxon>
        <taxon>Euteleostomi</taxon>
        <taxon>Mammalia</taxon>
        <taxon>Eutheria</taxon>
        <taxon>Euarchontoglires</taxon>
        <taxon>Primates</taxon>
        <taxon>Haplorrhini</taxon>
        <taxon>Platyrrhini</taxon>
        <taxon>Cebidae</taxon>
        <taxon>Callitrichinae</taxon>
        <taxon>Callithrix</taxon>
        <taxon>Callithrix</taxon>
    </lineage>
</organism>
<reference evidence="2" key="2">
    <citation type="submission" date="2025-08" db="UniProtKB">
        <authorList>
            <consortium name="Ensembl"/>
        </authorList>
    </citation>
    <scope>IDENTIFICATION</scope>
</reference>
<reference evidence="2" key="1">
    <citation type="submission" date="2009-03" db="EMBL/GenBank/DDBJ databases">
        <authorList>
            <person name="Warren W."/>
            <person name="Ye L."/>
            <person name="Minx P."/>
            <person name="Worley K."/>
            <person name="Gibbs R."/>
            <person name="Wilson R.K."/>
        </authorList>
    </citation>
    <scope>NUCLEOTIDE SEQUENCE [LARGE SCALE GENOMIC DNA]</scope>
</reference>
<keyword evidence="1" id="KW-0812">Transmembrane</keyword>
<name>A0A5F4VU89_CALJA</name>
<evidence type="ECO:0000313" key="2">
    <source>
        <dbReference type="Ensembl" id="ENSCJAP00000069062.2"/>
    </source>
</evidence>